<dbReference type="EMBL" id="KY774314">
    <property type="protein sequence ID" value="ART31896.1"/>
    <property type="molecule type" value="Genomic_DNA"/>
</dbReference>
<name>A0A1Y0B380_9LAMI</name>
<keyword evidence="1" id="KW-0496">Mitochondrion</keyword>
<gene>
    <name evidence="1" type="ORF">AEK19_MT1718</name>
</gene>
<dbReference type="AlphaFoldDB" id="A0A1Y0B380"/>
<sequence length="36" mass="4156">MIGTMTEDVFSLVVVLRMPRDIYMCLEKTFAQSSKD</sequence>
<protein>
    <submittedName>
        <fullName evidence="1">Uncharacterized protein</fullName>
    </submittedName>
</protein>
<accession>A0A1Y0B380</accession>
<organism evidence="1">
    <name type="scientific">Utricularia reniformis</name>
    <dbReference type="NCBI Taxonomy" id="192314"/>
    <lineage>
        <taxon>Eukaryota</taxon>
        <taxon>Viridiplantae</taxon>
        <taxon>Streptophyta</taxon>
        <taxon>Embryophyta</taxon>
        <taxon>Tracheophyta</taxon>
        <taxon>Spermatophyta</taxon>
        <taxon>Magnoliopsida</taxon>
        <taxon>eudicotyledons</taxon>
        <taxon>Gunneridae</taxon>
        <taxon>Pentapetalae</taxon>
        <taxon>asterids</taxon>
        <taxon>lamiids</taxon>
        <taxon>Lamiales</taxon>
        <taxon>Lentibulariaceae</taxon>
        <taxon>Utricularia</taxon>
    </lineage>
</organism>
<geneLocation type="mitochondrion" evidence="1"/>
<evidence type="ECO:0000313" key="1">
    <source>
        <dbReference type="EMBL" id="ART31896.1"/>
    </source>
</evidence>
<proteinExistence type="predicted"/>
<reference evidence="1" key="1">
    <citation type="submission" date="2017-03" db="EMBL/GenBank/DDBJ databases">
        <title>The mitochondrial genome of the carnivorous plant Utricularia reniformis (Lentibulariaceae): structure, comparative analysis and evolutionary landmarks.</title>
        <authorList>
            <person name="Silva S.R."/>
            <person name="Alvarenga D.O."/>
            <person name="Michael T.P."/>
            <person name="Miranda V.F.O."/>
            <person name="Varani A.M."/>
        </authorList>
    </citation>
    <scope>NUCLEOTIDE SEQUENCE</scope>
</reference>